<proteinExistence type="predicted"/>
<organism evidence="1 2">
    <name type="scientific">Cupriavidus necator</name>
    <name type="common">Alcaligenes eutrophus</name>
    <name type="synonym">Ralstonia eutropha</name>
    <dbReference type="NCBI Taxonomy" id="106590"/>
    <lineage>
        <taxon>Bacteria</taxon>
        <taxon>Pseudomonadati</taxon>
        <taxon>Pseudomonadota</taxon>
        <taxon>Betaproteobacteria</taxon>
        <taxon>Burkholderiales</taxon>
        <taxon>Burkholderiaceae</taxon>
        <taxon>Cupriavidus</taxon>
    </lineage>
</organism>
<dbReference type="Proteomes" id="UP000253501">
    <property type="component" value="Unassembled WGS sequence"/>
</dbReference>
<gene>
    <name evidence="1" type="ORF">DDK22_33940</name>
</gene>
<dbReference type="EMBL" id="QDHA01000114">
    <property type="protein sequence ID" value="RCJ04057.1"/>
    <property type="molecule type" value="Genomic_DNA"/>
</dbReference>
<protein>
    <submittedName>
        <fullName evidence="1">Uncharacterized protein</fullName>
    </submittedName>
</protein>
<name>A0A367PA14_CUPNE</name>
<evidence type="ECO:0000313" key="2">
    <source>
        <dbReference type="Proteomes" id="UP000253501"/>
    </source>
</evidence>
<accession>A0A367PA14</accession>
<evidence type="ECO:0000313" key="1">
    <source>
        <dbReference type="EMBL" id="RCJ04057.1"/>
    </source>
</evidence>
<comment type="caution">
    <text evidence="1">The sequence shown here is derived from an EMBL/GenBank/DDBJ whole genome shotgun (WGS) entry which is preliminary data.</text>
</comment>
<dbReference type="AlphaFoldDB" id="A0A367PA14"/>
<dbReference type="RefSeq" id="WP_114135753.1">
    <property type="nucleotide sequence ID" value="NZ_CP068435.1"/>
</dbReference>
<reference evidence="1 2" key="1">
    <citation type="submission" date="2018-04" db="EMBL/GenBank/DDBJ databases">
        <title>Cupriavidus necator CR12 genome sequencing and assembly.</title>
        <authorList>
            <person name="Ben Fekih I."/>
            <person name="Mazhar H.S."/>
            <person name="Bello S.K."/>
            <person name="Rensing C."/>
        </authorList>
    </citation>
    <scope>NUCLEOTIDE SEQUENCE [LARGE SCALE GENOMIC DNA]</scope>
    <source>
        <strain evidence="1 2">CR12</strain>
    </source>
</reference>
<sequence length="95" mass="10997">MPINEVQSDAYADLGDIWLRDHSARLKQKHLQFGRHYRMDVEALLARNAQATRMGRAAATVAPSQRLPTDRIRRATIEAIEYCSRLENRMPYRAD</sequence>